<evidence type="ECO:0000313" key="16">
    <source>
        <dbReference type="Ensembl" id="ENSCCRP00000099251.1"/>
    </source>
</evidence>
<dbReference type="GeneTree" id="ENSGT00940000157699"/>
<feature type="active site" description="Proton acceptor" evidence="9">
    <location>
        <position position="290"/>
    </location>
</feature>
<dbReference type="GO" id="GO:0098793">
    <property type="term" value="C:presynapse"/>
    <property type="evidence" value="ECO:0007669"/>
    <property type="project" value="UniProtKB-SubCell"/>
</dbReference>
<dbReference type="GO" id="GO:0004703">
    <property type="term" value="F:G protein-coupled receptor kinase activity"/>
    <property type="evidence" value="ECO:0007669"/>
    <property type="project" value="InterPro"/>
</dbReference>
<dbReference type="Pfam" id="PF00615">
    <property type="entry name" value="RGS"/>
    <property type="match status" value="1"/>
</dbReference>
<dbReference type="GO" id="GO:0001664">
    <property type="term" value="F:G protein-coupled receptor binding"/>
    <property type="evidence" value="ECO:0007669"/>
    <property type="project" value="TreeGrafter"/>
</dbReference>
<dbReference type="SUPFAM" id="SSF48097">
    <property type="entry name" value="Regulator of G-protein signaling, RGS"/>
    <property type="match status" value="1"/>
</dbReference>
<sequence>MADLEAVLADVSYLMAMEKSKSTPAARASKKIILPEPSIRSVMQKYLEERDELTFDKIFNQKIEYEKLDSEEERLTRSRQIYDVYIMKELLSCSHPFSKKAVDHVQTHLAKKQVPPNLFQPYIVEICDSLRGKIFQKFIESDKFTRFCQWKNVELNIHLTMNDFSVHRIIGRGGFGEVYGCRKADTGKMYAMKCLDKKRIKMKQGETLALNERIMLSLVSTGDCPFIVCMTYAFHTPDKLCFILDLMNGGDLHYHLSQHGVFSEKDMRFYAAEIILGLEHMHNRFVVYRDLKPANILLDEHGHVRISDLGLACDFSKKKPHASVGTHGYMAPEVLQKGTAYDSSADWFSLERPLQQPAHEFFIFLSLLNVELPDSFSPELKSLLEGLLQRDVAKRLGCLGQGASEVKEHVFFKGIDWQQVYLQKYPPPLIPPRGEVNAADAFDIGSFDEEDTKGIKLLDSDQELYKNFPLVISERWQQEVAETVYDAVNSDTDKNEARKRAKNKQQGHEEDYALGKDCIMHGYMLKLGNPFLTQWQRRYFYLFPNRVEWRGEGESRQNLLTMEQIVTVEETQIKDKKCILLRIKGGKQFVLQCESDPEFVQWKKELTEAFTEAQKLLRRAPKVIGKGRANVVELSKPPLAHRNSNGL</sequence>
<comment type="similarity">
    <text evidence="1 11">Belongs to the protein kinase superfamily. AGC Ser/Thr protein kinase family. GPRK subfamily.</text>
</comment>
<dbReference type="SMART" id="SM00133">
    <property type="entry name" value="S_TK_X"/>
    <property type="match status" value="1"/>
</dbReference>
<evidence type="ECO:0000256" key="1">
    <source>
        <dbReference type="ARBA" id="ARBA00009793"/>
    </source>
</evidence>
<dbReference type="Proteomes" id="UP001108240">
    <property type="component" value="Unplaced"/>
</dbReference>
<evidence type="ECO:0000256" key="7">
    <source>
        <dbReference type="ARBA" id="ARBA00034106"/>
    </source>
</evidence>
<dbReference type="InterPro" id="IPR008271">
    <property type="entry name" value="Ser/Thr_kinase_AS"/>
</dbReference>
<evidence type="ECO:0000256" key="2">
    <source>
        <dbReference type="ARBA" id="ARBA00022527"/>
    </source>
</evidence>
<dbReference type="InterPro" id="IPR000239">
    <property type="entry name" value="GPCR_kinase"/>
</dbReference>
<dbReference type="PANTHER" id="PTHR24355">
    <property type="entry name" value="G PROTEIN-COUPLED RECEPTOR KINASE/RIBOSOMAL PROTEIN S6 KINASE"/>
    <property type="match status" value="1"/>
</dbReference>
<dbReference type="SMART" id="SM00315">
    <property type="entry name" value="RGS"/>
    <property type="match status" value="1"/>
</dbReference>
<keyword evidence="6 10" id="KW-0067">ATP-binding</keyword>
<evidence type="ECO:0000256" key="9">
    <source>
        <dbReference type="PIRSR" id="PIRSR600239-51"/>
    </source>
</evidence>
<dbReference type="Gene3D" id="1.10.167.10">
    <property type="entry name" value="Regulator of G-protein Signalling 4, domain 2"/>
    <property type="match status" value="2"/>
</dbReference>
<reference evidence="16" key="2">
    <citation type="submission" date="2025-09" db="UniProtKB">
        <authorList>
            <consortium name="Ensembl"/>
        </authorList>
    </citation>
    <scope>IDENTIFICATION</scope>
</reference>
<dbReference type="Ensembl" id="ENSCCRT00000109762.1">
    <property type="protein sequence ID" value="ENSCCRP00000099251.1"/>
    <property type="gene ID" value="ENSCCRG00000078486.1"/>
</dbReference>
<keyword evidence="2 11" id="KW-0723">Serine/threonine-protein kinase</keyword>
<dbReference type="PANTHER" id="PTHR24355:SF18">
    <property type="entry name" value="G PROTEIN-COUPLED RECEPTOR KINASE"/>
    <property type="match status" value="1"/>
</dbReference>
<evidence type="ECO:0000256" key="10">
    <source>
        <dbReference type="PROSITE-ProRule" id="PRU10141"/>
    </source>
</evidence>
<dbReference type="GO" id="GO:0009966">
    <property type="term" value="P:regulation of signal transduction"/>
    <property type="evidence" value="ECO:0007669"/>
    <property type="project" value="TreeGrafter"/>
</dbReference>
<keyword evidence="17" id="KW-1185">Reference proteome</keyword>
<feature type="binding site" evidence="10">
    <location>
        <position position="193"/>
    </location>
    <ligand>
        <name>ATP</name>
        <dbReference type="ChEBI" id="CHEBI:30616"/>
    </ligand>
</feature>
<evidence type="ECO:0000256" key="6">
    <source>
        <dbReference type="ARBA" id="ARBA00022840"/>
    </source>
</evidence>
<dbReference type="InterPro" id="IPR000961">
    <property type="entry name" value="AGC-kinase_C"/>
</dbReference>
<dbReference type="PRINTS" id="PR00717">
    <property type="entry name" value="GPCRKINASE"/>
</dbReference>
<feature type="domain" description="Protein kinase" evidence="13">
    <location>
        <begin position="164"/>
        <end position="412"/>
    </location>
</feature>
<dbReference type="PROSITE" id="PS50011">
    <property type="entry name" value="PROTEIN_KINASE_DOM"/>
    <property type="match status" value="1"/>
</dbReference>
<dbReference type="PROSITE" id="PS50132">
    <property type="entry name" value="RGS"/>
    <property type="match status" value="1"/>
</dbReference>
<evidence type="ECO:0000259" key="14">
    <source>
        <dbReference type="PROSITE" id="PS50132"/>
    </source>
</evidence>
<protein>
    <recommendedName>
        <fullName evidence="11">G protein-coupled receptor kinase</fullName>
        <ecNumber evidence="11">2.7.11.-</ecNumber>
    </recommendedName>
</protein>
<dbReference type="InterPro" id="IPR000719">
    <property type="entry name" value="Prot_kinase_dom"/>
</dbReference>
<dbReference type="Gene3D" id="2.30.29.30">
    <property type="entry name" value="Pleckstrin-homology domain (PH domain)/Phosphotyrosine-binding domain (PTB)"/>
    <property type="match status" value="1"/>
</dbReference>
<comment type="subcellular location">
    <subcellularLocation>
        <location evidence="7">Presynapse</location>
    </subcellularLocation>
</comment>
<keyword evidence="5 11" id="KW-0418">Kinase</keyword>
<dbReference type="Gene3D" id="1.10.510.10">
    <property type="entry name" value="Transferase(Phosphotransferase) domain 1"/>
    <property type="match status" value="2"/>
</dbReference>
<dbReference type="AlphaFoldDB" id="A0A9J7WZ91"/>
<dbReference type="InterPro" id="IPR017441">
    <property type="entry name" value="Protein_kinase_ATP_BS"/>
</dbReference>
<dbReference type="InterPro" id="IPR001849">
    <property type="entry name" value="PH_domain"/>
</dbReference>
<dbReference type="PROSITE" id="PS00108">
    <property type="entry name" value="PROTEIN_KINASE_ST"/>
    <property type="match status" value="1"/>
</dbReference>
<dbReference type="InterPro" id="IPR044926">
    <property type="entry name" value="RGS_subdomain_2"/>
</dbReference>
<dbReference type="PROSITE" id="PS00107">
    <property type="entry name" value="PROTEIN_KINASE_ATP"/>
    <property type="match status" value="1"/>
</dbReference>
<dbReference type="SMART" id="SM00233">
    <property type="entry name" value="PH"/>
    <property type="match status" value="1"/>
</dbReference>
<dbReference type="GO" id="GO:0007186">
    <property type="term" value="P:G protein-coupled receptor signaling pathway"/>
    <property type="evidence" value="ECO:0007669"/>
    <property type="project" value="TreeGrafter"/>
</dbReference>
<dbReference type="SUPFAM" id="SSF50729">
    <property type="entry name" value="PH domain-like"/>
    <property type="match status" value="1"/>
</dbReference>
<organism evidence="16 17">
    <name type="scientific">Cyprinus carpio carpio</name>
    <dbReference type="NCBI Taxonomy" id="630221"/>
    <lineage>
        <taxon>Eukaryota</taxon>
        <taxon>Metazoa</taxon>
        <taxon>Chordata</taxon>
        <taxon>Craniata</taxon>
        <taxon>Vertebrata</taxon>
        <taxon>Euteleostomi</taxon>
        <taxon>Actinopterygii</taxon>
        <taxon>Neopterygii</taxon>
        <taxon>Teleostei</taxon>
        <taxon>Ostariophysi</taxon>
        <taxon>Cypriniformes</taxon>
        <taxon>Cyprinidae</taxon>
        <taxon>Cyprininae</taxon>
        <taxon>Cyprinus</taxon>
    </lineage>
</organism>
<evidence type="ECO:0000256" key="5">
    <source>
        <dbReference type="ARBA" id="ARBA00022777"/>
    </source>
</evidence>
<name>A0A9J7WZ91_CYPCA</name>
<accession>A0A9J7WZ91</accession>
<dbReference type="FunFam" id="2.30.29.30:FF:000084">
    <property type="entry name" value="G protein-coupled receptor kinase"/>
    <property type="match status" value="1"/>
</dbReference>
<dbReference type="InterPro" id="IPR011009">
    <property type="entry name" value="Kinase-like_dom_sf"/>
</dbReference>
<dbReference type="PROSITE" id="PS50003">
    <property type="entry name" value="PH_DOMAIN"/>
    <property type="match status" value="1"/>
</dbReference>
<dbReference type="EC" id="2.7.11.-" evidence="11"/>
<proteinExistence type="inferred from homology"/>
<dbReference type="SUPFAM" id="SSF56112">
    <property type="entry name" value="Protein kinase-like (PK-like)"/>
    <property type="match status" value="1"/>
</dbReference>
<evidence type="ECO:0000259" key="15">
    <source>
        <dbReference type="PROSITE" id="PS51285"/>
    </source>
</evidence>
<keyword evidence="3 11" id="KW-0808">Transferase</keyword>
<dbReference type="InterPro" id="IPR016137">
    <property type="entry name" value="RGS"/>
</dbReference>
<evidence type="ECO:0000256" key="11">
    <source>
        <dbReference type="RuleBase" id="RU000308"/>
    </source>
</evidence>
<dbReference type="PROSITE" id="PS51285">
    <property type="entry name" value="AGC_KINASE_CTER"/>
    <property type="match status" value="1"/>
</dbReference>
<evidence type="ECO:0000256" key="3">
    <source>
        <dbReference type="ARBA" id="ARBA00022679"/>
    </source>
</evidence>
<reference evidence="16" key="1">
    <citation type="submission" date="2025-08" db="UniProtKB">
        <authorList>
            <consortium name="Ensembl"/>
        </authorList>
    </citation>
    <scope>IDENTIFICATION</scope>
</reference>
<evidence type="ECO:0000259" key="13">
    <source>
        <dbReference type="PROSITE" id="PS50011"/>
    </source>
</evidence>
<dbReference type="GO" id="GO:0005524">
    <property type="term" value="F:ATP binding"/>
    <property type="evidence" value="ECO:0007669"/>
    <property type="project" value="UniProtKB-UniRule"/>
</dbReference>
<comment type="catalytic activity">
    <reaction evidence="8">
        <text>[beta-adrenergic receptor] + ATP = [beta-adrenergic receptor]-phosphate + ADP + H(+)</text>
        <dbReference type="Rhea" id="RHEA:19429"/>
        <dbReference type="Rhea" id="RHEA-COMP:11222"/>
        <dbReference type="Rhea" id="RHEA-COMP:11223"/>
        <dbReference type="ChEBI" id="CHEBI:15378"/>
        <dbReference type="ChEBI" id="CHEBI:30616"/>
        <dbReference type="ChEBI" id="CHEBI:43176"/>
        <dbReference type="ChEBI" id="CHEBI:68546"/>
        <dbReference type="ChEBI" id="CHEBI:456216"/>
        <dbReference type="EC" id="2.7.11.15"/>
    </reaction>
    <physiologicalReaction direction="left-to-right" evidence="8">
        <dbReference type="Rhea" id="RHEA:19430"/>
    </physiologicalReaction>
</comment>
<dbReference type="Pfam" id="PF00069">
    <property type="entry name" value="Pkinase"/>
    <property type="match status" value="1"/>
</dbReference>
<evidence type="ECO:0000256" key="4">
    <source>
        <dbReference type="ARBA" id="ARBA00022741"/>
    </source>
</evidence>
<dbReference type="GO" id="GO:0047696">
    <property type="term" value="F:beta-adrenergic receptor kinase activity"/>
    <property type="evidence" value="ECO:0007669"/>
    <property type="project" value="UniProtKB-EC"/>
</dbReference>
<feature type="domain" description="RGS" evidence="14">
    <location>
        <begin position="33"/>
        <end position="148"/>
    </location>
</feature>
<evidence type="ECO:0000256" key="8">
    <source>
        <dbReference type="ARBA" id="ARBA00036224"/>
    </source>
</evidence>
<dbReference type="FunFam" id="1.10.510.10:FF:000118">
    <property type="entry name" value="G protein-coupled receptor kinase"/>
    <property type="match status" value="1"/>
</dbReference>
<dbReference type="FunFam" id="3.30.200.20:FF:000068">
    <property type="entry name" value="G protein-coupled receptor kinase"/>
    <property type="match status" value="1"/>
</dbReference>
<feature type="domain" description="PH" evidence="12">
    <location>
        <begin position="517"/>
        <end position="611"/>
    </location>
</feature>
<feature type="domain" description="AGC-kinase C-terminal" evidence="15">
    <location>
        <begin position="413"/>
        <end position="480"/>
    </location>
</feature>
<dbReference type="Gene3D" id="3.30.200.20">
    <property type="entry name" value="Phosphorylase Kinase, domain 1"/>
    <property type="match status" value="1"/>
</dbReference>
<dbReference type="InterPro" id="IPR036305">
    <property type="entry name" value="RGS_sf"/>
</dbReference>
<dbReference type="CDD" id="cd01240">
    <property type="entry name" value="PH_GRK2_subgroup"/>
    <property type="match status" value="1"/>
</dbReference>
<keyword evidence="4 10" id="KW-0547">Nucleotide-binding</keyword>
<dbReference type="Pfam" id="PF00169">
    <property type="entry name" value="PH"/>
    <property type="match status" value="1"/>
</dbReference>
<evidence type="ECO:0000259" key="12">
    <source>
        <dbReference type="PROSITE" id="PS50003"/>
    </source>
</evidence>
<dbReference type="InterPro" id="IPR011993">
    <property type="entry name" value="PH-like_dom_sf"/>
</dbReference>
<evidence type="ECO:0000313" key="17">
    <source>
        <dbReference type="Proteomes" id="UP001108240"/>
    </source>
</evidence>
<dbReference type="SMART" id="SM00220">
    <property type="entry name" value="S_TKc"/>
    <property type="match status" value="1"/>
</dbReference>